<gene>
    <name evidence="1" type="ORF">SAMN05216193_11393</name>
</gene>
<evidence type="ECO:0000313" key="2">
    <source>
        <dbReference type="Proteomes" id="UP000242957"/>
    </source>
</evidence>
<organism evidence="1 2">
    <name type="scientific">Pseudomonas jinjuensis</name>
    <dbReference type="NCBI Taxonomy" id="198616"/>
    <lineage>
        <taxon>Bacteria</taxon>
        <taxon>Pseudomonadati</taxon>
        <taxon>Pseudomonadota</taxon>
        <taxon>Gammaproteobacteria</taxon>
        <taxon>Pseudomonadales</taxon>
        <taxon>Pseudomonadaceae</taxon>
        <taxon>Pseudomonas</taxon>
    </lineage>
</organism>
<dbReference type="STRING" id="198616.SAMN05216193_11393"/>
<evidence type="ECO:0000313" key="1">
    <source>
        <dbReference type="EMBL" id="SDO60573.1"/>
    </source>
</evidence>
<dbReference type="AlphaFoldDB" id="A0A1H0KXR7"/>
<evidence type="ECO:0008006" key="3">
    <source>
        <dbReference type="Google" id="ProtNLM"/>
    </source>
</evidence>
<protein>
    <recommendedName>
        <fullName evidence="3">DUF3301 domain-containing protein</fullName>
    </recommendedName>
</protein>
<sequence>MTLGNLFAFMLLAACAAWWWRAHGVRERALLLARQHCVRQGVELLDENVALRRLRLRRDQRGQLRLAREFSFEFTATGQERYAGSILMFGQYAGHIELAPFRFAPEPRTQADDVVVDAVFDEPPRPQRSAEIVQLDEWRRAHQTKKFGD</sequence>
<dbReference type="Proteomes" id="UP000242957">
    <property type="component" value="Unassembled WGS sequence"/>
</dbReference>
<name>A0A1H0KXR7_9PSED</name>
<keyword evidence="2" id="KW-1185">Reference proteome</keyword>
<dbReference type="Pfam" id="PF11743">
    <property type="entry name" value="DUF3301"/>
    <property type="match status" value="1"/>
</dbReference>
<dbReference type="InterPro" id="IPR021732">
    <property type="entry name" value="DUF3301"/>
</dbReference>
<dbReference type="OrthoDB" id="5959530at2"/>
<proteinExistence type="predicted"/>
<accession>A0A1H0KXR7</accession>
<reference evidence="2" key="1">
    <citation type="submission" date="2016-10" db="EMBL/GenBank/DDBJ databases">
        <authorList>
            <person name="Varghese N."/>
            <person name="Submissions S."/>
        </authorList>
    </citation>
    <scope>NUCLEOTIDE SEQUENCE [LARGE SCALE GENOMIC DNA]</scope>
    <source>
        <strain evidence="2">JCM 21621</strain>
    </source>
</reference>
<dbReference type="EMBL" id="FNIJ01000013">
    <property type="protein sequence ID" value="SDO60573.1"/>
    <property type="molecule type" value="Genomic_DNA"/>
</dbReference>